<protein>
    <submittedName>
        <fullName evidence="1">Uncharacterized protein</fullName>
    </submittedName>
</protein>
<accession>I3CKV4</accession>
<name>I3CKV4_9GAMM</name>
<dbReference type="HOGENOM" id="CLU_3180642_0_0_6"/>
<keyword evidence="2" id="KW-1185">Reference proteome</keyword>
<dbReference type="AlphaFoldDB" id="I3CKV4"/>
<dbReference type="STRING" id="395493.BegalDRAFT_3433"/>
<reference evidence="1 2" key="1">
    <citation type="submission" date="2011-11" db="EMBL/GenBank/DDBJ databases">
        <title>Improved High-Quality Draft sequence of Beggiatoa alba B18lD.</title>
        <authorList>
            <consortium name="US DOE Joint Genome Institute"/>
            <person name="Lucas S."/>
            <person name="Han J."/>
            <person name="Lapidus A."/>
            <person name="Cheng J.-F."/>
            <person name="Goodwin L."/>
            <person name="Pitluck S."/>
            <person name="Peters L."/>
            <person name="Mikhailova N."/>
            <person name="Held B."/>
            <person name="Detter J.C."/>
            <person name="Han C."/>
            <person name="Tapia R."/>
            <person name="Land M."/>
            <person name="Hauser L."/>
            <person name="Kyrpides N."/>
            <person name="Ivanova N."/>
            <person name="Pagani I."/>
            <person name="Samuel K."/>
            <person name="Teske A."/>
            <person name="Mueller J."/>
            <person name="Woyke T."/>
        </authorList>
    </citation>
    <scope>NUCLEOTIDE SEQUENCE [LARGE SCALE GENOMIC DNA]</scope>
    <source>
        <strain evidence="1 2">B18LD</strain>
    </source>
</reference>
<proteinExistence type="predicted"/>
<sequence>MVKNKDKKNLLKELILCGVSPLLADTEDVLNLLNYIPYDKFTMGTH</sequence>
<dbReference type="EMBL" id="JH600070">
    <property type="protein sequence ID" value="EIJ44247.1"/>
    <property type="molecule type" value="Genomic_DNA"/>
</dbReference>
<dbReference type="Proteomes" id="UP000005744">
    <property type="component" value="Unassembled WGS sequence"/>
</dbReference>
<evidence type="ECO:0000313" key="1">
    <source>
        <dbReference type="EMBL" id="EIJ44247.1"/>
    </source>
</evidence>
<gene>
    <name evidence="1" type="ORF">BegalDRAFT_3433</name>
</gene>
<evidence type="ECO:0000313" key="2">
    <source>
        <dbReference type="Proteomes" id="UP000005744"/>
    </source>
</evidence>
<organism evidence="1 2">
    <name type="scientific">Beggiatoa alba B18LD</name>
    <dbReference type="NCBI Taxonomy" id="395493"/>
    <lineage>
        <taxon>Bacteria</taxon>
        <taxon>Pseudomonadati</taxon>
        <taxon>Pseudomonadota</taxon>
        <taxon>Gammaproteobacteria</taxon>
        <taxon>Thiotrichales</taxon>
        <taxon>Thiotrichaceae</taxon>
        <taxon>Beggiatoa</taxon>
    </lineage>
</organism>